<sequence length="173" mass="18909">MACVDWCDARAFCAGVGKRLCGAFGAEPLGYDEFNDPTKSEWTYACSNKGERIYPYGDDYQPARCVDDPFDGTLNAGNGNAEPVKTATNCKVNAGFSGIFDMSGNVWEWEDSCRPAGNGADPKDDQCRDRGGSFWDHENFLSCTSPSVDRRRDHFNKNTGFRCCAVPAVLGSP</sequence>
<dbReference type="PANTHER" id="PTHR23150">
    <property type="entry name" value="SULFATASE MODIFYING FACTOR 1, 2"/>
    <property type="match status" value="1"/>
</dbReference>
<dbReference type="OrthoDB" id="5505182at2"/>
<dbReference type="AlphaFoldDB" id="A0A4U1IVX1"/>
<feature type="domain" description="Sulfatase-modifying factor enzyme-like" evidence="1">
    <location>
        <begin position="2"/>
        <end position="164"/>
    </location>
</feature>
<dbReference type="InterPro" id="IPR051043">
    <property type="entry name" value="Sulfatase_Mod_Factor_Kinase"/>
</dbReference>
<accession>A0A4U1IVX1</accession>
<dbReference type="InterPro" id="IPR042095">
    <property type="entry name" value="SUMF_sf"/>
</dbReference>
<dbReference type="RefSeq" id="WP_136934452.1">
    <property type="nucleotide sequence ID" value="NZ_SSMQ01000065.1"/>
</dbReference>
<evidence type="ECO:0000259" key="1">
    <source>
        <dbReference type="Pfam" id="PF03781"/>
    </source>
</evidence>
<dbReference type="SUPFAM" id="SSF56436">
    <property type="entry name" value="C-type lectin-like"/>
    <property type="match status" value="1"/>
</dbReference>
<dbReference type="EMBL" id="SSMQ01000065">
    <property type="protein sequence ID" value="TKC98623.1"/>
    <property type="molecule type" value="Genomic_DNA"/>
</dbReference>
<dbReference type="PANTHER" id="PTHR23150:SF19">
    <property type="entry name" value="FORMYLGLYCINE-GENERATING ENZYME"/>
    <property type="match status" value="1"/>
</dbReference>
<proteinExistence type="predicted"/>
<dbReference type="Pfam" id="PF03781">
    <property type="entry name" value="FGE-sulfatase"/>
    <property type="match status" value="1"/>
</dbReference>
<dbReference type="GO" id="GO:0120147">
    <property type="term" value="F:formylglycine-generating oxidase activity"/>
    <property type="evidence" value="ECO:0007669"/>
    <property type="project" value="TreeGrafter"/>
</dbReference>
<dbReference type="Gene3D" id="3.90.1580.10">
    <property type="entry name" value="paralog of FGE (formylglycine-generating enzyme)"/>
    <property type="match status" value="1"/>
</dbReference>
<dbReference type="Proteomes" id="UP000309215">
    <property type="component" value="Unassembled WGS sequence"/>
</dbReference>
<evidence type="ECO:0000313" key="2">
    <source>
        <dbReference type="EMBL" id="TKC98623.1"/>
    </source>
</evidence>
<protein>
    <recommendedName>
        <fullName evidence="1">Sulfatase-modifying factor enzyme-like domain-containing protein</fullName>
    </recommendedName>
</protein>
<dbReference type="InterPro" id="IPR005532">
    <property type="entry name" value="SUMF_dom"/>
</dbReference>
<comment type="caution">
    <text evidence="2">The sequence shown here is derived from an EMBL/GenBank/DDBJ whole genome shotgun (WGS) entry which is preliminary data.</text>
</comment>
<evidence type="ECO:0000313" key="3">
    <source>
        <dbReference type="Proteomes" id="UP000309215"/>
    </source>
</evidence>
<dbReference type="InterPro" id="IPR016187">
    <property type="entry name" value="CTDL_fold"/>
</dbReference>
<keyword evidence="3" id="KW-1185">Reference proteome</keyword>
<name>A0A4U1IVX1_9BACT</name>
<gene>
    <name evidence="2" type="ORF">E8A74_40335</name>
</gene>
<organism evidence="2 3">
    <name type="scientific">Polyangium fumosum</name>
    <dbReference type="NCBI Taxonomy" id="889272"/>
    <lineage>
        <taxon>Bacteria</taxon>
        <taxon>Pseudomonadati</taxon>
        <taxon>Myxococcota</taxon>
        <taxon>Polyangia</taxon>
        <taxon>Polyangiales</taxon>
        <taxon>Polyangiaceae</taxon>
        <taxon>Polyangium</taxon>
    </lineage>
</organism>
<reference evidence="2 3" key="1">
    <citation type="submission" date="2019-04" db="EMBL/GenBank/DDBJ databases">
        <authorList>
            <person name="Li Y."/>
            <person name="Wang J."/>
        </authorList>
    </citation>
    <scope>NUCLEOTIDE SEQUENCE [LARGE SCALE GENOMIC DNA]</scope>
    <source>
        <strain evidence="2 3">DSM 14668</strain>
    </source>
</reference>